<evidence type="ECO:0000313" key="2">
    <source>
        <dbReference type="Proteomes" id="UP001596023"/>
    </source>
</evidence>
<proteinExistence type="predicted"/>
<dbReference type="Proteomes" id="UP001596023">
    <property type="component" value="Unassembled WGS sequence"/>
</dbReference>
<organism evidence="1 2">
    <name type="scientific">Dysgonomonas termitidis</name>
    <dbReference type="NCBI Taxonomy" id="1516126"/>
    <lineage>
        <taxon>Bacteria</taxon>
        <taxon>Pseudomonadati</taxon>
        <taxon>Bacteroidota</taxon>
        <taxon>Bacteroidia</taxon>
        <taxon>Bacteroidales</taxon>
        <taxon>Dysgonomonadaceae</taxon>
        <taxon>Dysgonomonas</taxon>
    </lineage>
</organism>
<comment type="caution">
    <text evidence="1">The sequence shown here is derived from an EMBL/GenBank/DDBJ whole genome shotgun (WGS) entry which is preliminary data.</text>
</comment>
<evidence type="ECO:0000313" key="1">
    <source>
        <dbReference type="EMBL" id="MFC4673485.1"/>
    </source>
</evidence>
<name>A0ABV9KTH2_9BACT</name>
<reference evidence="2" key="1">
    <citation type="journal article" date="2019" name="Int. J. Syst. Evol. Microbiol.">
        <title>The Global Catalogue of Microorganisms (GCM) 10K type strain sequencing project: providing services to taxonomists for standard genome sequencing and annotation.</title>
        <authorList>
            <consortium name="The Broad Institute Genomics Platform"/>
            <consortium name="The Broad Institute Genome Sequencing Center for Infectious Disease"/>
            <person name="Wu L."/>
            <person name="Ma J."/>
        </authorList>
    </citation>
    <scope>NUCLEOTIDE SEQUENCE [LARGE SCALE GENOMIC DNA]</scope>
    <source>
        <strain evidence="2">CCUG 66188</strain>
    </source>
</reference>
<sequence>METIEKINVRGSIKALKVGEEIVLPRPDYKPSSIRSNANIVVSDMGWKISVLVSEEFITIKRKS</sequence>
<protein>
    <submittedName>
        <fullName evidence="1">Uncharacterized protein</fullName>
    </submittedName>
</protein>
<gene>
    <name evidence="1" type="ORF">ACFO6W_07260</name>
</gene>
<dbReference type="EMBL" id="JBHSGN010000057">
    <property type="protein sequence ID" value="MFC4673485.1"/>
    <property type="molecule type" value="Genomic_DNA"/>
</dbReference>
<accession>A0ABV9KTH2</accession>
<keyword evidence="2" id="KW-1185">Reference proteome</keyword>
<dbReference type="RefSeq" id="WP_379994806.1">
    <property type="nucleotide sequence ID" value="NZ_JBHSGN010000057.1"/>
</dbReference>